<comment type="subcellular location">
    <subcellularLocation>
        <location evidence="1">Cell projection</location>
        <location evidence="1">Cilium</location>
    </subcellularLocation>
    <subcellularLocation>
        <location evidence="2">Cytoplasm</location>
    </subcellularLocation>
</comment>
<evidence type="ECO:0000256" key="1">
    <source>
        <dbReference type="ARBA" id="ARBA00004138"/>
    </source>
</evidence>
<keyword evidence="8" id="KW-1185">Reference proteome</keyword>
<dbReference type="Pfam" id="PF11527">
    <property type="entry name" value="ARL2_Bind_BART"/>
    <property type="match status" value="1"/>
</dbReference>
<comment type="caution">
    <text evidence="7">The sequence shown here is derived from an EMBL/GenBank/DDBJ whole genome shotgun (WGS) entry which is preliminary data.</text>
</comment>
<name>A0ABP0QXT5_9DINO</name>
<keyword evidence="3" id="KW-0963">Cytoplasm</keyword>
<evidence type="ECO:0000313" key="7">
    <source>
        <dbReference type="EMBL" id="CAK9092215.1"/>
    </source>
</evidence>
<evidence type="ECO:0000256" key="5">
    <source>
        <dbReference type="ARBA" id="ARBA00023273"/>
    </source>
</evidence>
<feature type="domain" description="BART" evidence="6">
    <location>
        <begin position="16"/>
        <end position="85"/>
    </location>
</feature>
<evidence type="ECO:0000256" key="3">
    <source>
        <dbReference type="ARBA" id="ARBA00022490"/>
    </source>
</evidence>
<dbReference type="Proteomes" id="UP001642464">
    <property type="component" value="Unassembled WGS sequence"/>
</dbReference>
<evidence type="ECO:0000256" key="2">
    <source>
        <dbReference type="ARBA" id="ARBA00004496"/>
    </source>
</evidence>
<proteinExistence type="predicted"/>
<dbReference type="InterPro" id="IPR023379">
    <property type="entry name" value="BART_dom"/>
</dbReference>
<accession>A0ABP0QXT5</accession>
<gene>
    <name evidence="7" type="ORF">SCF082_LOCUS43402</name>
</gene>
<sequence>MKEAAACKIEWQLAPFLQGFCEEAFAQEVRSFVRRHASAFGRAPDDGYPLHWTQLHQEYVQLFERQLKSVVQEEGFSLEDFRAHIAELREVALQRRPEEYLPGCEPSYIPPSPGIRVAEFWSFLEALTASEDFQKSNELALMAKPSCYQISHQDLFSLSGYFLISVSRAYRDDPDFELFDLMLAGAVHPSIMQDQKNLLRELQGLVHNCADGATRPPVGTPWEPVFMFSSHGCAKGEQCRYCHQPHPAVESSRPVKLWREQMKEQVLLCLLAKDMEEMHQRLQKEARPHPYARKLIEGYLNKVSFLRSEEGVQTVFSL</sequence>
<keyword evidence="4" id="KW-0969">Cilium</keyword>
<evidence type="ECO:0000313" key="8">
    <source>
        <dbReference type="Proteomes" id="UP001642464"/>
    </source>
</evidence>
<reference evidence="7 8" key="1">
    <citation type="submission" date="2024-02" db="EMBL/GenBank/DDBJ databases">
        <authorList>
            <person name="Chen Y."/>
            <person name="Shah S."/>
            <person name="Dougan E. K."/>
            <person name="Thang M."/>
            <person name="Chan C."/>
        </authorList>
    </citation>
    <scope>NUCLEOTIDE SEQUENCE [LARGE SCALE GENOMIC DNA]</scope>
</reference>
<organism evidence="7 8">
    <name type="scientific">Durusdinium trenchii</name>
    <dbReference type="NCBI Taxonomy" id="1381693"/>
    <lineage>
        <taxon>Eukaryota</taxon>
        <taxon>Sar</taxon>
        <taxon>Alveolata</taxon>
        <taxon>Dinophyceae</taxon>
        <taxon>Suessiales</taxon>
        <taxon>Symbiodiniaceae</taxon>
        <taxon>Durusdinium</taxon>
    </lineage>
</organism>
<dbReference type="Gene3D" id="1.20.1520.10">
    <property type="entry name" value="ADP-ribosylation factor-like 2-binding protein, domain"/>
    <property type="match status" value="1"/>
</dbReference>
<evidence type="ECO:0000259" key="6">
    <source>
        <dbReference type="Pfam" id="PF11527"/>
    </source>
</evidence>
<dbReference type="EMBL" id="CAXAMM010040274">
    <property type="protein sequence ID" value="CAK9092215.1"/>
    <property type="molecule type" value="Genomic_DNA"/>
</dbReference>
<protein>
    <submittedName>
        <fullName evidence="7">MIB/HERC2 domain-containing protein</fullName>
    </submittedName>
</protein>
<keyword evidence="5" id="KW-0966">Cell projection</keyword>
<evidence type="ECO:0000256" key="4">
    <source>
        <dbReference type="ARBA" id="ARBA00023069"/>
    </source>
</evidence>
<dbReference type="InterPro" id="IPR042541">
    <property type="entry name" value="BART_sf"/>
</dbReference>